<accession>A0A2H5FPB0</accession>
<dbReference type="KEGG" id="lsh:CAB17_16115"/>
<protein>
    <submittedName>
        <fullName evidence="1">Uncharacterized protein</fullName>
    </submittedName>
</protein>
<sequence>MITKAFFAVVALVSTSSFAISSIHIDNVSLAKECDNLALKIAEVKIQETDKTCQSNLDVAENKVLISGKYILQTQYLLASYSLAGATVYLNDSHTHMCTNYPSLQKLKLALEPIKDKIAGLD</sequence>
<dbReference type="EMBL" id="CP025491">
    <property type="protein sequence ID" value="AUH73408.1"/>
    <property type="molecule type" value="Genomic_DNA"/>
</dbReference>
<dbReference type="AlphaFoldDB" id="A0A2H5FPB0"/>
<organism evidence="1 2">
    <name type="scientific">Legionella sainthelensi</name>
    <dbReference type="NCBI Taxonomy" id="28087"/>
    <lineage>
        <taxon>Bacteria</taxon>
        <taxon>Pseudomonadati</taxon>
        <taxon>Pseudomonadota</taxon>
        <taxon>Gammaproteobacteria</taxon>
        <taxon>Legionellales</taxon>
        <taxon>Legionellaceae</taxon>
        <taxon>Legionella</taxon>
    </lineage>
</organism>
<gene>
    <name evidence="1" type="ORF">CAB17_16115</name>
</gene>
<evidence type="ECO:0000313" key="2">
    <source>
        <dbReference type="Proteomes" id="UP000234343"/>
    </source>
</evidence>
<proteinExistence type="predicted"/>
<evidence type="ECO:0000313" key="1">
    <source>
        <dbReference type="EMBL" id="AUH73408.1"/>
    </source>
</evidence>
<dbReference type="Proteomes" id="UP000234343">
    <property type="component" value="Chromosome"/>
</dbReference>
<reference evidence="1 2" key="1">
    <citation type="submission" date="2017-12" db="EMBL/GenBank/DDBJ databases">
        <title>Legionella sainthelensi LA01-117, whole genome sequence of a clinical isolate from New Zealand.</title>
        <authorList>
            <person name="Cree S.L."/>
            <person name="Slow S."/>
            <person name="Kennedy M.A."/>
            <person name="Murdoch D.R."/>
            <person name="Biggs P.J."/>
            <person name="Anderson T."/>
        </authorList>
    </citation>
    <scope>NUCLEOTIDE SEQUENCE [LARGE SCALE GENOMIC DNA]</scope>
    <source>
        <strain evidence="1 2">LA01-117</strain>
    </source>
</reference>
<name>A0A2H5FPB0_9GAMM</name>
<dbReference type="RefSeq" id="WP_101900930.1">
    <property type="nucleotide sequence ID" value="NZ_CP025491.2"/>
</dbReference>
<keyword evidence="2" id="KW-1185">Reference proteome</keyword>